<gene>
    <name evidence="3" type="ORF">J4Q44_G00056570</name>
</gene>
<dbReference type="PROSITE" id="PS50053">
    <property type="entry name" value="UBIQUITIN_2"/>
    <property type="match status" value="1"/>
</dbReference>
<reference evidence="3 4" key="1">
    <citation type="submission" date="2021-04" db="EMBL/GenBank/DDBJ databases">
        <authorList>
            <person name="De Guttry C."/>
            <person name="Zahm M."/>
            <person name="Klopp C."/>
            <person name="Cabau C."/>
            <person name="Louis A."/>
            <person name="Berthelot C."/>
            <person name="Parey E."/>
            <person name="Roest Crollius H."/>
            <person name="Montfort J."/>
            <person name="Robinson-Rechavi M."/>
            <person name="Bucao C."/>
            <person name="Bouchez O."/>
            <person name="Gislard M."/>
            <person name="Lluch J."/>
            <person name="Milhes M."/>
            <person name="Lampietro C."/>
            <person name="Lopez Roques C."/>
            <person name="Donnadieu C."/>
            <person name="Braasch I."/>
            <person name="Desvignes T."/>
            <person name="Postlethwait J."/>
            <person name="Bobe J."/>
            <person name="Wedekind C."/>
            <person name="Guiguen Y."/>
        </authorList>
    </citation>
    <scope>NUCLEOTIDE SEQUENCE [LARGE SCALE GENOMIC DNA]</scope>
    <source>
        <strain evidence="3">Cs_M1</strain>
        <tissue evidence="3">Blood</tissue>
    </source>
</reference>
<feature type="compositionally biased region" description="Polar residues" evidence="1">
    <location>
        <begin position="42"/>
        <end position="54"/>
    </location>
</feature>
<accession>A0AAN8M9R2</accession>
<evidence type="ECO:0000313" key="4">
    <source>
        <dbReference type="Proteomes" id="UP001356427"/>
    </source>
</evidence>
<keyword evidence="4" id="KW-1185">Reference proteome</keyword>
<evidence type="ECO:0000256" key="1">
    <source>
        <dbReference type="SAM" id="MobiDB-lite"/>
    </source>
</evidence>
<proteinExistence type="predicted"/>
<feature type="region of interest" description="Disordered" evidence="1">
    <location>
        <begin position="34"/>
        <end position="59"/>
    </location>
</feature>
<evidence type="ECO:0000259" key="2">
    <source>
        <dbReference type="PROSITE" id="PS50053"/>
    </source>
</evidence>
<dbReference type="Proteomes" id="UP001356427">
    <property type="component" value="Unassembled WGS sequence"/>
</dbReference>
<dbReference type="SUPFAM" id="SSF54236">
    <property type="entry name" value="Ubiquitin-like"/>
    <property type="match status" value="1"/>
</dbReference>
<dbReference type="Gene3D" id="3.10.20.90">
    <property type="entry name" value="Phosphatidylinositol 3-kinase Catalytic Subunit, Chain A, domain 1"/>
    <property type="match status" value="1"/>
</dbReference>
<dbReference type="Pfam" id="PF00240">
    <property type="entry name" value="ubiquitin"/>
    <property type="match status" value="1"/>
</dbReference>
<organism evidence="3 4">
    <name type="scientific">Coregonus suidteri</name>
    <dbReference type="NCBI Taxonomy" id="861788"/>
    <lineage>
        <taxon>Eukaryota</taxon>
        <taxon>Metazoa</taxon>
        <taxon>Chordata</taxon>
        <taxon>Craniata</taxon>
        <taxon>Vertebrata</taxon>
        <taxon>Euteleostomi</taxon>
        <taxon>Actinopterygii</taxon>
        <taxon>Neopterygii</taxon>
        <taxon>Teleostei</taxon>
        <taxon>Protacanthopterygii</taxon>
        <taxon>Salmoniformes</taxon>
        <taxon>Salmonidae</taxon>
        <taxon>Coregoninae</taxon>
        <taxon>Coregonus</taxon>
    </lineage>
</organism>
<evidence type="ECO:0000313" key="3">
    <source>
        <dbReference type="EMBL" id="KAK6323318.1"/>
    </source>
</evidence>
<name>A0AAN8M9R2_9TELE</name>
<dbReference type="EMBL" id="JAGTTL010000004">
    <property type="protein sequence ID" value="KAK6323318.1"/>
    <property type="molecule type" value="Genomic_DNA"/>
</dbReference>
<dbReference type="InterPro" id="IPR000626">
    <property type="entry name" value="Ubiquitin-like_dom"/>
</dbReference>
<dbReference type="AlphaFoldDB" id="A0AAN8M9R2"/>
<sequence length="145" mass="16132">MDRLMRIQGWKTCQKLNSIKASCRPANTNWNKAGVLPGVKQSPEQQGDKTNTGNFLGGSPRALGADNNIEDVDKFNVFVKCAGKTLDIDVFPLERIAVLLENACQQAGKKRCTMKLVYNGETLDENKTVKHYKLRRGNTVNLIHA</sequence>
<protein>
    <recommendedName>
        <fullName evidence="2">Ubiquitin-like domain-containing protein</fullName>
    </recommendedName>
</protein>
<dbReference type="CDD" id="cd17039">
    <property type="entry name" value="Ubl_ubiquitin_like"/>
    <property type="match status" value="1"/>
</dbReference>
<dbReference type="InterPro" id="IPR029071">
    <property type="entry name" value="Ubiquitin-like_domsf"/>
</dbReference>
<comment type="caution">
    <text evidence="3">The sequence shown here is derived from an EMBL/GenBank/DDBJ whole genome shotgun (WGS) entry which is preliminary data.</text>
</comment>
<feature type="domain" description="Ubiquitin-like" evidence="2">
    <location>
        <begin position="75"/>
        <end position="145"/>
    </location>
</feature>